<organism evidence="9 10">
    <name type="scientific">Paenimyroides marinum</name>
    <dbReference type="NCBI Taxonomy" id="1159016"/>
    <lineage>
        <taxon>Bacteria</taxon>
        <taxon>Pseudomonadati</taxon>
        <taxon>Bacteroidota</taxon>
        <taxon>Flavobacteriia</taxon>
        <taxon>Flavobacteriales</taxon>
        <taxon>Flavobacteriaceae</taxon>
        <taxon>Paenimyroides</taxon>
    </lineage>
</organism>
<dbReference type="Pfam" id="PF02687">
    <property type="entry name" value="FtsX"/>
    <property type="match status" value="1"/>
</dbReference>
<accession>A0A1H6L6B8</accession>
<feature type="transmembrane region" description="Helical" evidence="7">
    <location>
        <begin position="271"/>
        <end position="298"/>
    </location>
</feature>
<feature type="domain" description="ABC3 transporter permease C-terminal" evidence="8">
    <location>
        <begin position="275"/>
        <end position="391"/>
    </location>
</feature>
<evidence type="ECO:0000256" key="7">
    <source>
        <dbReference type="SAM" id="Phobius"/>
    </source>
</evidence>
<dbReference type="EMBL" id="FNXE01000022">
    <property type="protein sequence ID" value="SEH83867.1"/>
    <property type="molecule type" value="Genomic_DNA"/>
</dbReference>
<evidence type="ECO:0000259" key="8">
    <source>
        <dbReference type="Pfam" id="PF02687"/>
    </source>
</evidence>
<gene>
    <name evidence="9" type="ORF">SAMN02927937_01691</name>
</gene>
<keyword evidence="6 7" id="KW-0472">Membrane</keyword>
<evidence type="ECO:0000256" key="2">
    <source>
        <dbReference type="ARBA" id="ARBA00005236"/>
    </source>
</evidence>
<dbReference type="GO" id="GO:0098797">
    <property type="term" value="C:plasma membrane protein complex"/>
    <property type="evidence" value="ECO:0007669"/>
    <property type="project" value="TreeGrafter"/>
</dbReference>
<feature type="transmembrane region" description="Helical" evidence="7">
    <location>
        <begin position="21"/>
        <end position="46"/>
    </location>
</feature>
<keyword evidence="3" id="KW-1003">Cell membrane</keyword>
<comment type="similarity">
    <text evidence="2">Belongs to the ABC-4 integral membrane protein family. LolC/E subfamily.</text>
</comment>
<dbReference type="PANTHER" id="PTHR30489:SF0">
    <property type="entry name" value="LIPOPROTEIN-RELEASING SYSTEM TRANSMEMBRANE PROTEIN LOLE"/>
    <property type="match status" value="1"/>
</dbReference>
<evidence type="ECO:0000256" key="1">
    <source>
        <dbReference type="ARBA" id="ARBA00004651"/>
    </source>
</evidence>
<feature type="transmembrane region" description="Helical" evidence="7">
    <location>
        <begin position="319"/>
        <end position="346"/>
    </location>
</feature>
<evidence type="ECO:0000313" key="10">
    <source>
        <dbReference type="Proteomes" id="UP000199634"/>
    </source>
</evidence>
<sequence>MNTVFYIAKRYAFSKSKTKAINIISRISAIGIVVSSMALFVVLSVFSGLENSLISFTNVIDPDLVLLPSKGKILKLSSQQENQLRDLNISYSKIIEDRVIFTYGDKQIVAFVKAVDSNYIHTVAVTDHIVYGQWLQPNTNDAVLGNVLANELSAGMYSNDKLLEVLAMKPGSGLITMPSDAYVKLPLYTSGIYSLNNIEIDNRYIYTDINVGKDLLLFGPSEYSKIEFKLENDTSEKSIISSLKDIFPDSTIKNRSQLNEGLYKMLKTESLAIYLIFTLIIIVTLFCLTGALIMIILEKKEHLKTLYDLGLSQKKIKKIFLYQGLILSVGGIVLGLILGIAITLLQQHFGFVEVSEGFPYPVVFNWQNGFVVVTTILILSIIASFIAANRIKILMNK</sequence>
<name>A0A1H6L6B8_9FLAO</name>
<proteinExistence type="inferred from homology"/>
<comment type="subcellular location">
    <subcellularLocation>
        <location evidence="1">Cell membrane</location>
        <topology evidence="1">Multi-pass membrane protein</topology>
    </subcellularLocation>
</comment>
<dbReference type="PANTHER" id="PTHR30489">
    <property type="entry name" value="LIPOPROTEIN-RELEASING SYSTEM TRANSMEMBRANE PROTEIN LOLE"/>
    <property type="match status" value="1"/>
</dbReference>
<dbReference type="InterPro" id="IPR003838">
    <property type="entry name" value="ABC3_permease_C"/>
</dbReference>
<protein>
    <submittedName>
        <fullName evidence="9">Lipoprotein-releasing system permease protein</fullName>
    </submittedName>
</protein>
<keyword evidence="9" id="KW-0449">Lipoprotein</keyword>
<dbReference type="RefSeq" id="WP_091098962.1">
    <property type="nucleotide sequence ID" value="NZ_FNXE01000022.1"/>
</dbReference>
<dbReference type="STRING" id="1159016.SAMN02927937_01691"/>
<keyword evidence="10" id="KW-1185">Reference proteome</keyword>
<dbReference type="Proteomes" id="UP000199634">
    <property type="component" value="Unassembled WGS sequence"/>
</dbReference>
<keyword evidence="4 7" id="KW-0812">Transmembrane</keyword>
<evidence type="ECO:0000256" key="5">
    <source>
        <dbReference type="ARBA" id="ARBA00022989"/>
    </source>
</evidence>
<dbReference type="OrthoDB" id="1522724at2"/>
<feature type="transmembrane region" description="Helical" evidence="7">
    <location>
        <begin position="366"/>
        <end position="388"/>
    </location>
</feature>
<evidence type="ECO:0000256" key="4">
    <source>
        <dbReference type="ARBA" id="ARBA00022692"/>
    </source>
</evidence>
<evidence type="ECO:0000256" key="3">
    <source>
        <dbReference type="ARBA" id="ARBA00022475"/>
    </source>
</evidence>
<dbReference type="InterPro" id="IPR051447">
    <property type="entry name" value="Lipoprotein-release_system"/>
</dbReference>
<evidence type="ECO:0000313" key="9">
    <source>
        <dbReference type="EMBL" id="SEH83867.1"/>
    </source>
</evidence>
<evidence type="ECO:0000256" key="6">
    <source>
        <dbReference type="ARBA" id="ARBA00023136"/>
    </source>
</evidence>
<reference evidence="9 10" key="1">
    <citation type="submission" date="2016-10" db="EMBL/GenBank/DDBJ databases">
        <authorList>
            <person name="de Groot N.N."/>
        </authorList>
    </citation>
    <scope>NUCLEOTIDE SEQUENCE [LARGE SCALE GENOMIC DNA]</scope>
    <source>
        <strain evidence="9 10">CGMCC 1.10825</strain>
    </source>
</reference>
<keyword evidence="5 7" id="KW-1133">Transmembrane helix</keyword>
<dbReference type="AlphaFoldDB" id="A0A1H6L6B8"/>
<dbReference type="GO" id="GO:0044874">
    <property type="term" value="P:lipoprotein localization to outer membrane"/>
    <property type="evidence" value="ECO:0007669"/>
    <property type="project" value="TreeGrafter"/>
</dbReference>